<dbReference type="Pfam" id="PF13424">
    <property type="entry name" value="TPR_12"/>
    <property type="match status" value="1"/>
</dbReference>
<dbReference type="InterPro" id="IPR027417">
    <property type="entry name" value="P-loop_NTPase"/>
</dbReference>
<feature type="domain" description="NB-ARC" evidence="2">
    <location>
        <begin position="624"/>
        <end position="758"/>
    </location>
</feature>
<dbReference type="GO" id="GO:0043531">
    <property type="term" value="F:ADP binding"/>
    <property type="evidence" value="ECO:0007669"/>
    <property type="project" value="InterPro"/>
</dbReference>
<dbReference type="SUPFAM" id="SSF52540">
    <property type="entry name" value="P-loop containing nucleoside triphosphate hydrolases"/>
    <property type="match status" value="1"/>
</dbReference>
<dbReference type="InterPro" id="IPR056681">
    <property type="entry name" value="DUF7779"/>
</dbReference>
<dbReference type="PANTHER" id="PTHR46082:SF6">
    <property type="entry name" value="AAA+ ATPASE DOMAIN-CONTAINING PROTEIN-RELATED"/>
    <property type="match status" value="1"/>
</dbReference>
<organism evidence="4 5">
    <name type="scientific">Dactylosporangium matsuzakiense</name>
    <dbReference type="NCBI Taxonomy" id="53360"/>
    <lineage>
        <taxon>Bacteria</taxon>
        <taxon>Bacillati</taxon>
        <taxon>Actinomycetota</taxon>
        <taxon>Actinomycetes</taxon>
        <taxon>Micromonosporales</taxon>
        <taxon>Micromonosporaceae</taxon>
        <taxon>Dactylosporangium</taxon>
    </lineage>
</organism>
<dbReference type="PANTHER" id="PTHR46082">
    <property type="entry name" value="ATP/GTP-BINDING PROTEIN-RELATED"/>
    <property type="match status" value="1"/>
</dbReference>
<proteinExistence type="predicted"/>
<dbReference type="Pfam" id="PF00931">
    <property type="entry name" value="NB-ARC"/>
    <property type="match status" value="1"/>
</dbReference>
<dbReference type="Pfam" id="PF25000">
    <property type="entry name" value="DUF7779"/>
    <property type="match status" value="1"/>
</dbReference>
<evidence type="ECO:0000313" key="4">
    <source>
        <dbReference type="EMBL" id="GLL04647.1"/>
    </source>
</evidence>
<dbReference type="InterPro" id="IPR011990">
    <property type="entry name" value="TPR-like_helical_dom_sf"/>
</dbReference>
<dbReference type="Gene3D" id="1.25.40.10">
    <property type="entry name" value="Tetratricopeptide repeat domain"/>
    <property type="match status" value="3"/>
</dbReference>
<dbReference type="InterPro" id="IPR053137">
    <property type="entry name" value="NLR-like"/>
</dbReference>
<feature type="region of interest" description="Disordered" evidence="1">
    <location>
        <begin position="37"/>
        <end position="70"/>
    </location>
</feature>
<comment type="caution">
    <text evidence="4">The sequence shown here is derived from an EMBL/GenBank/DDBJ whole genome shotgun (WGS) entry which is preliminary data.</text>
</comment>
<name>A0A9W6NQ23_9ACTN</name>
<protein>
    <submittedName>
        <fullName evidence="4">Cytochrome c</fullName>
    </submittedName>
</protein>
<evidence type="ECO:0000259" key="3">
    <source>
        <dbReference type="Pfam" id="PF25000"/>
    </source>
</evidence>
<dbReference type="InterPro" id="IPR002182">
    <property type="entry name" value="NB-ARC"/>
</dbReference>
<accession>A0A9W6NQ23</accession>
<evidence type="ECO:0000256" key="1">
    <source>
        <dbReference type="SAM" id="MobiDB-lite"/>
    </source>
</evidence>
<evidence type="ECO:0000259" key="2">
    <source>
        <dbReference type="Pfam" id="PF00931"/>
    </source>
</evidence>
<dbReference type="EMBL" id="BSFP01000048">
    <property type="protein sequence ID" value="GLL04647.1"/>
    <property type="molecule type" value="Genomic_DNA"/>
</dbReference>
<reference evidence="4" key="2">
    <citation type="submission" date="2023-01" db="EMBL/GenBank/DDBJ databases">
        <authorList>
            <person name="Sun Q."/>
            <person name="Evtushenko L."/>
        </authorList>
    </citation>
    <scope>NUCLEOTIDE SEQUENCE</scope>
    <source>
        <strain evidence="4">VKM Ac-1321</strain>
    </source>
</reference>
<dbReference type="SUPFAM" id="SSF48452">
    <property type="entry name" value="TPR-like"/>
    <property type="match status" value="3"/>
</dbReference>
<dbReference type="Proteomes" id="UP001143480">
    <property type="component" value="Unassembled WGS sequence"/>
</dbReference>
<dbReference type="Pfam" id="PF13374">
    <property type="entry name" value="TPR_10"/>
    <property type="match status" value="3"/>
</dbReference>
<dbReference type="Gene3D" id="3.40.50.300">
    <property type="entry name" value="P-loop containing nucleotide triphosphate hydrolases"/>
    <property type="match status" value="1"/>
</dbReference>
<dbReference type="NCBIfam" id="NF041121">
    <property type="entry name" value="SAV_2336_NTERM"/>
    <property type="match status" value="1"/>
</dbReference>
<dbReference type="InterPro" id="IPR047738">
    <property type="entry name" value="SAV_2336-like_N"/>
</dbReference>
<keyword evidence="5" id="KW-1185">Reference proteome</keyword>
<gene>
    <name evidence="4" type="ORF">GCM10017581_063940</name>
</gene>
<feature type="domain" description="DUF7779" evidence="3">
    <location>
        <begin position="836"/>
        <end position="925"/>
    </location>
</feature>
<reference evidence="4" key="1">
    <citation type="journal article" date="2014" name="Int. J. Syst. Evol. Microbiol.">
        <title>Complete genome sequence of Corynebacterium casei LMG S-19264T (=DSM 44701T), isolated from a smear-ripened cheese.</title>
        <authorList>
            <consortium name="US DOE Joint Genome Institute (JGI-PGF)"/>
            <person name="Walter F."/>
            <person name="Albersmeier A."/>
            <person name="Kalinowski J."/>
            <person name="Ruckert C."/>
        </authorList>
    </citation>
    <scope>NUCLEOTIDE SEQUENCE</scope>
    <source>
        <strain evidence="4">VKM Ac-1321</strain>
    </source>
</reference>
<evidence type="ECO:0000313" key="5">
    <source>
        <dbReference type="Proteomes" id="UP001143480"/>
    </source>
</evidence>
<dbReference type="NCBIfam" id="NF040586">
    <property type="entry name" value="FxSxx_TPR"/>
    <property type="match status" value="1"/>
</dbReference>
<feature type="region of interest" description="Disordered" evidence="1">
    <location>
        <begin position="569"/>
        <end position="596"/>
    </location>
</feature>
<sequence>MIDRLIAALGEATAALTPVSIAESLWLAEQLPRPAVVLPTTPPVPPDQAENRPVPPGPRDRPRHRSRDRQAGSIAGRHGGAQMFLPSDNAVVPADTLNTASPAVPALPHALALARALGPLRRAVESTREQEFDEQRTVELIADTRTVQVAFSPSRDRWLDLMLVVDESPSMAVWESTVTELVTLANRINAFDDIRIWRLRLDDPGSKPVLTAGATATPRDPGELVEPDRRQLVLIFSDCISRMWDSSCLNEWLGVWGRSGPVAIVQPLPQRLWHRCRPQLHLISLHPPYAGAPMSAMRPKSRDGTVGIVPGTVPIPVLELTVPWLTTGAALISGRSAGPFNAVGALIGPGGGRLDVEVDPDEWSELETAGGNPFGGMSPAEQVRTFRASASPTARHLAEFLAVAPLTLPVMRLVQRLMLPESLPRDLAEVFLSGLLERRTPEGRSVPADRVLYDFRDNVRAELLTGLRAGEALALLDEISQFVNQRMGTSFDFPALLAGQHPGYTATELGQPFAEVAKEVLTALGGRYALLAEHLVTVTNAEDANEVKSGLNPPGLWHRHIHRGEHVTQRPDDIADGGQPSGASRPTIWGDVPPRNPDFTGREALLRVLRRQLTNRTTALLPHSLHGLGGVGKTQLAVEYAYRYQSEYDLVWWVPAEQPALFRQSLMALARRLELVQPGEVDVARAMNSVYDALRMGRPFIRWLLVLDNANRPEDLAPFLSNPGGHLLITSRNYNWAGIAHTVEVDVFPRAESVELLRKRLPEISEEEAGRLAEILGDLPLALEQAASWMKNTATPFDEYVDLLEKRTVDALREGPLATYDMPVVVVFGLSFDRLADQNAPALQLLELCAFFGAEPISVRLLPMGRYATHLPDVLEDTLRDDIQLRRAVRDIARFGLAKVDNSRNSIQVHRLVQAVLRERLTEEQRETYQSSVQEILAAYNPGDPTDDPKTWDRHSEIGPHVQASAAVLSDDAAIRNVVLDQIRYLYVTGDYVSSRELGQVAYDQWTKKLGADHPMTLVTARFLGNSMRTTGDSVSTRALNERTLAIARRALGEDHEHTLAIANSVGGDLRLAGDWVRSKKVDQDLLARHRRVFGEDDPNTLRVANNLGVDLRLLGDFAKAYELDKDTWERRKRVLGPDHPDTLFTVTTGLSRDLYGLGRYDEAIELQRRWLPVLRERLSLDHANVLLASRIHVASLRKGGQAHEALELARDVVRRRQDNYGDEHAETVSAMLTLFTVLARTGHLADARQLGEETLASYRRVMGSDHVFTYVAMTDLAIVLRLAGDYGRARELDERALAGLSTSPVIGPEHPYTICTAINMSNNLAQARDHRRAAQLLREVYPRAVQIQGTDHPEALACAANLSQDLQAIGETDEARAMRDDTLRRFRRFLKDDHPDIDDLIHGRRLYCVVDPPPT</sequence>